<dbReference type="GO" id="GO:0044689">
    <property type="term" value="F:7,8-didemethyl-8-hydroxy-5-deazariboflavin synthase activity"/>
    <property type="evidence" value="ECO:0007669"/>
    <property type="project" value="TreeGrafter"/>
</dbReference>
<protein>
    <recommendedName>
        <fullName evidence="4">Radical SAM core domain-containing protein</fullName>
    </recommendedName>
</protein>
<evidence type="ECO:0000256" key="1">
    <source>
        <dbReference type="ARBA" id="ARBA00001966"/>
    </source>
</evidence>
<name>A0A0F9LRL1_9ZZZZ</name>
<dbReference type="SUPFAM" id="SSF102114">
    <property type="entry name" value="Radical SAM enzymes"/>
    <property type="match status" value="1"/>
</dbReference>
<dbReference type="GO" id="GO:0051539">
    <property type="term" value="F:4 iron, 4 sulfur cluster binding"/>
    <property type="evidence" value="ECO:0007669"/>
    <property type="project" value="UniProtKB-KW"/>
</dbReference>
<keyword evidence="2" id="KW-0411">Iron-sulfur</keyword>
<keyword evidence="2" id="KW-0004">4Fe-4S</keyword>
<keyword evidence="2" id="KW-0479">Metal-binding</keyword>
<keyword evidence="2" id="KW-0408">Iron</keyword>
<dbReference type="EMBL" id="LAZR01011822">
    <property type="protein sequence ID" value="KKM58398.1"/>
    <property type="molecule type" value="Genomic_DNA"/>
</dbReference>
<organism evidence="3">
    <name type="scientific">marine sediment metagenome</name>
    <dbReference type="NCBI Taxonomy" id="412755"/>
    <lineage>
        <taxon>unclassified sequences</taxon>
        <taxon>metagenomes</taxon>
        <taxon>ecological metagenomes</taxon>
    </lineage>
</organism>
<dbReference type="InterPro" id="IPR034405">
    <property type="entry name" value="F420"/>
</dbReference>
<evidence type="ECO:0000313" key="3">
    <source>
        <dbReference type="EMBL" id="KKM58398.1"/>
    </source>
</evidence>
<comment type="caution">
    <text evidence="3">The sequence shown here is derived from an EMBL/GenBank/DDBJ whole genome shotgun (WGS) entry which is preliminary data.</text>
</comment>
<dbReference type="InterPro" id="IPR013785">
    <property type="entry name" value="Aldolase_TIM"/>
</dbReference>
<comment type="cofactor">
    <cofactor evidence="1">
        <name>[4Fe-4S] cluster</name>
        <dbReference type="ChEBI" id="CHEBI:49883"/>
    </cofactor>
</comment>
<dbReference type="Gene3D" id="3.20.20.70">
    <property type="entry name" value="Aldolase class I"/>
    <property type="match status" value="1"/>
</dbReference>
<dbReference type="InterPro" id="IPR058240">
    <property type="entry name" value="rSAM_sf"/>
</dbReference>
<dbReference type="AlphaFoldDB" id="A0A0F9LRL1"/>
<proteinExistence type="predicted"/>
<gene>
    <name evidence="3" type="ORF">LCGC14_1549430</name>
</gene>
<reference evidence="3" key="1">
    <citation type="journal article" date="2015" name="Nature">
        <title>Complex archaea that bridge the gap between prokaryotes and eukaryotes.</title>
        <authorList>
            <person name="Spang A."/>
            <person name="Saw J.H."/>
            <person name="Jorgensen S.L."/>
            <person name="Zaremba-Niedzwiedzka K."/>
            <person name="Martijn J."/>
            <person name="Lind A.E."/>
            <person name="van Eijk R."/>
            <person name="Schleper C."/>
            <person name="Guy L."/>
            <person name="Ettema T.J."/>
        </authorList>
    </citation>
    <scope>NUCLEOTIDE SEQUENCE</scope>
</reference>
<sequence>MNNVVDKVYSDKRLSFEEGVNLIKSFDLIGLGTAADRLCQKLHPEQYRTYIIDRNINYTNVCISGCKFCAFYREKDNKESYVLSKDELRQMIKDDNLPPALQKTFDEAKEAVNWNIDILKAKYRLRKVT</sequence>
<evidence type="ECO:0000256" key="2">
    <source>
        <dbReference type="ARBA" id="ARBA00022485"/>
    </source>
</evidence>
<evidence type="ECO:0008006" key="4">
    <source>
        <dbReference type="Google" id="ProtNLM"/>
    </source>
</evidence>
<dbReference type="PANTHER" id="PTHR43076">
    <property type="entry name" value="FO SYNTHASE (COFH)"/>
    <property type="match status" value="1"/>
</dbReference>
<accession>A0A0F9LRL1</accession>
<dbReference type="PANTHER" id="PTHR43076:SF1">
    <property type="entry name" value="LIPOYL SYNTHASE 2"/>
    <property type="match status" value="1"/>
</dbReference>